<gene>
    <name evidence="1" type="ORF">Amon02_000841500</name>
</gene>
<sequence length="492" mass="54700">MKSKIKQVLNHRPTHKEKATENVTSIDNKPENEDVSPTPEEEAVNQRMTISNPPRNKWRVIAVLLWVTSWGMSDGAPGALLPHMESYYNINYIKVSLIWIFNAIGYFAYAAVAHHLKQIISPRAMYSVCSLLQLIMFAFIVPGSKFALVVAGFFFGGIGNAMGDSQQNLFLSRFDKSSLYLGYFHGGFGIGATVSPLIATAMVNAGCRWSFFFFILLGFSIFNFLNLWFAFDGCETDLKPWEKDDFDETFKEDPDSPDIVNSAEFKHVNSDLRDGTDAGEVDPIEPVRPTGAVQLTLRNFNTWLFAFFLLFYQGAEVVLGGWVVTFLQDYRNGSKTSTGYVASGFWAGLTVGRLVTTPLLHKYFKAKRAITITLVLTIVFVILAWVIPVVIASAVFVAFAGVFSGPIFPLMITVLADVMPGRIQFVSMTIATAFGTSGGALFSFLVGVTAEYAGSYVLFPFTIALFGGDLVLWLLLPNPDRAKVNNWWQRLW</sequence>
<evidence type="ECO:0000313" key="2">
    <source>
        <dbReference type="Proteomes" id="UP001165064"/>
    </source>
</evidence>
<protein>
    <submittedName>
        <fullName evidence="1">Unnamed protein product</fullName>
    </submittedName>
</protein>
<name>A0ACB5THU4_AMBMO</name>
<organism evidence="1 2">
    <name type="scientific">Ambrosiozyma monospora</name>
    <name type="common">Yeast</name>
    <name type="synonym">Endomycopsis monosporus</name>
    <dbReference type="NCBI Taxonomy" id="43982"/>
    <lineage>
        <taxon>Eukaryota</taxon>
        <taxon>Fungi</taxon>
        <taxon>Dikarya</taxon>
        <taxon>Ascomycota</taxon>
        <taxon>Saccharomycotina</taxon>
        <taxon>Pichiomycetes</taxon>
        <taxon>Pichiales</taxon>
        <taxon>Pichiaceae</taxon>
        <taxon>Ambrosiozyma</taxon>
    </lineage>
</organism>
<dbReference type="EMBL" id="BSXS01007483">
    <property type="protein sequence ID" value="GME88967.1"/>
    <property type="molecule type" value="Genomic_DNA"/>
</dbReference>
<proteinExistence type="predicted"/>
<comment type="caution">
    <text evidence="1">The sequence shown here is derived from an EMBL/GenBank/DDBJ whole genome shotgun (WGS) entry which is preliminary data.</text>
</comment>
<accession>A0ACB5THU4</accession>
<evidence type="ECO:0000313" key="1">
    <source>
        <dbReference type="EMBL" id="GME88967.1"/>
    </source>
</evidence>
<keyword evidence="2" id="KW-1185">Reference proteome</keyword>
<dbReference type="Proteomes" id="UP001165064">
    <property type="component" value="Unassembled WGS sequence"/>
</dbReference>
<reference evidence="1" key="1">
    <citation type="submission" date="2023-04" db="EMBL/GenBank/DDBJ databases">
        <title>Ambrosiozyma monospora NBRC 10751.</title>
        <authorList>
            <person name="Ichikawa N."/>
            <person name="Sato H."/>
            <person name="Tonouchi N."/>
        </authorList>
    </citation>
    <scope>NUCLEOTIDE SEQUENCE</scope>
    <source>
        <strain evidence="1">NBRC 10751</strain>
    </source>
</reference>